<protein>
    <recommendedName>
        <fullName evidence="2">HTH araC/xylS-type domain-containing protein</fullName>
    </recommendedName>
</protein>
<comment type="caution">
    <text evidence="3">The sequence shown here is derived from an EMBL/GenBank/DDBJ whole genome shotgun (WGS) entry which is preliminary data.</text>
</comment>
<feature type="domain" description="HTH araC/xylS-type" evidence="2">
    <location>
        <begin position="214"/>
        <end position="313"/>
    </location>
</feature>
<dbReference type="PROSITE" id="PS01124">
    <property type="entry name" value="HTH_ARAC_FAMILY_2"/>
    <property type="match status" value="1"/>
</dbReference>
<evidence type="ECO:0000256" key="1">
    <source>
        <dbReference type="ARBA" id="ARBA00023125"/>
    </source>
</evidence>
<proteinExistence type="predicted"/>
<dbReference type="Gene3D" id="1.10.10.60">
    <property type="entry name" value="Homeodomain-like"/>
    <property type="match status" value="1"/>
</dbReference>
<dbReference type="Proteomes" id="UP000006322">
    <property type="component" value="Unassembled WGS sequence"/>
</dbReference>
<accession>K6ZHD9</accession>
<dbReference type="AlphaFoldDB" id="K6ZHD9"/>
<dbReference type="InterPro" id="IPR050959">
    <property type="entry name" value="MarA-like"/>
</dbReference>
<dbReference type="SMART" id="SM00342">
    <property type="entry name" value="HTH_ARAC"/>
    <property type="match status" value="1"/>
</dbReference>
<dbReference type="InterPro" id="IPR018060">
    <property type="entry name" value="HTH_AraC"/>
</dbReference>
<keyword evidence="1" id="KW-0238">DNA-binding</keyword>
<evidence type="ECO:0000313" key="3">
    <source>
        <dbReference type="EMBL" id="GAC35436.1"/>
    </source>
</evidence>
<dbReference type="GO" id="GO:0003700">
    <property type="term" value="F:DNA-binding transcription factor activity"/>
    <property type="evidence" value="ECO:0007669"/>
    <property type="project" value="InterPro"/>
</dbReference>
<evidence type="ECO:0000313" key="4">
    <source>
        <dbReference type="Proteomes" id="UP000006322"/>
    </source>
</evidence>
<reference evidence="4" key="1">
    <citation type="journal article" date="2014" name="Environ. Microbiol.">
        <title>Comparative genomics of the marine bacterial genus Glaciecola reveals the high degree of genomic diversity and genomic characteristic for cold adaptation.</title>
        <authorList>
            <person name="Qin Q.L."/>
            <person name="Xie B.B."/>
            <person name="Yu Y."/>
            <person name="Shu Y.L."/>
            <person name="Rong J.C."/>
            <person name="Zhang Y.J."/>
            <person name="Zhao D.L."/>
            <person name="Chen X.L."/>
            <person name="Zhang X.Y."/>
            <person name="Chen B."/>
            <person name="Zhou B.C."/>
            <person name="Zhang Y.Z."/>
        </authorList>
    </citation>
    <scope>NUCLEOTIDE SEQUENCE [LARGE SCALE GENOMIC DNA]</scope>
    <source>
        <strain evidence="4">LMG 21857</strain>
    </source>
</reference>
<sequence>MCSVVLDVKYSSIEEYRQGLSKLDMRVLQVTPGRFMCQLRELELPKVTIGDRFFSTAMHWQTAVKHDYLYIVLPTCNSGLSVNGQNTLINQPIVFSKHQEMLFRIPINYPKYYVIVMLSAEFARYYGNENIERLKNHIINPNYEKKIFPNFSCHLKSICVLIEKLLNYGNLLNYQAAIDAQETLLDLLCKLLKLDFTISKSNGDFQSRQLAIVSRALNFIHKNSVLNITIPELAKVSFCCIRTLEYSFKVVMNMTPKQYIIKRRLNLIFNALKSNSVSSIREITTTYGIVNQGRFAQDYYKFFNEYPHQTQKKLTETFILKVMRCYKLLILLK</sequence>
<organism evidence="3 4">
    <name type="scientific">Paraglaciecola polaris LMG 21857</name>
    <dbReference type="NCBI Taxonomy" id="1129793"/>
    <lineage>
        <taxon>Bacteria</taxon>
        <taxon>Pseudomonadati</taxon>
        <taxon>Pseudomonadota</taxon>
        <taxon>Gammaproteobacteria</taxon>
        <taxon>Alteromonadales</taxon>
        <taxon>Alteromonadaceae</taxon>
        <taxon>Paraglaciecola</taxon>
    </lineage>
</organism>
<keyword evidence="4" id="KW-1185">Reference proteome</keyword>
<dbReference type="PANTHER" id="PTHR47504">
    <property type="entry name" value="RIGHT ORIGIN-BINDING PROTEIN"/>
    <property type="match status" value="1"/>
</dbReference>
<dbReference type="STRING" id="1129793.GPLA_4562"/>
<dbReference type="PANTHER" id="PTHR47504:SF5">
    <property type="entry name" value="RIGHT ORIGIN-BINDING PROTEIN"/>
    <property type="match status" value="1"/>
</dbReference>
<gene>
    <name evidence="3" type="ORF">GPLA_4562</name>
</gene>
<name>K6ZHD9_9ALTE</name>
<dbReference type="EMBL" id="BAER01000134">
    <property type="protein sequence ID" value="GAC35436.1"/>
    <property type="molecule type" value="Genomic_DNA"/>
</dbReference>
<evidence type="ECO:0000259" key="2">
    <source>
        <dbReference type="PROSITE" id="PS01124"/>
    </source>
</evidence>
<dbReference type="Pfam" id="PF12833">
    <property type="entry name" value="HTH_18"/>
    <property type="match status" value="1"/>
</dbReference>
<dbReference type="GO" id="GO:0043565">
    <property type="term" value="F:sequence-specific DNA binding"/>
    <property type="evidence" value="ECO:0007669"/>
    <property type="project" value="InterPro"/>
</dbReference>